<reference evidence="9" key="1">
    <citation type="journal article" date="2007" name="PLoS ONE">
        <title>The first genome sequence of an elite grapevine cultivar (Pinot noir Vitis vinifera L.): coping with a highly heterozygous genome.</title>
        <authorList>
            <person name="Velasco R."/>
            <person name="Zharkikh A."/>
            <person name="Troggio M."/>
            <person name="Cartwright D.A."/>
            <person name="Cestaro A."/>
            <person name="Pruss D."/>
            <person name="Pindo M."/>
            <person name="FitzGerald L.M."/>
            <person name="Vezzulli S."/>
            <person name="Reid J."/>
            <person name="Malacarne G."/>
            <person name="Iliev D."/>
            <person name="Coppola G."/>
            <person name="Wardell B."/>
            <person name="Micheletti D."/>
            <person name="Macalma T."/>
            <person name="Facci M."/>
            <person name="Mitchell J.T."/>
            <person name="Perazzolli M."/>
            <person name="Eldredge G."/>
            <person name="Gatto P."/>
            <person name="Oyzerski R."/>
            <person name="Moretto M."/>
            <person name="Gutin N."/>
            <person name="Stefanini M."/>
            <person name="Chen Y."/>
            <person name="Segala C."/>
            <person name="Davenport C."/>
            <person name="Dematte L."/>
            <person name="Mraz A."/>
            <person name="Battilana J."/>
            <person name="Stormo K."/>
            <person name="Costa F."/>
            <person name="Tao Q."/>
            <person name="Si-Ammour A."/>
            <person name="Harkins T."/>
            <person name="Lackey A."/>
            <person name="Perbost C."/>
            <person name="Taillon B."/>
            <person name="Stella A."/>
            <person name="Solovyev V."/>
            <person name="Fawcett J.A."/>
            <person name="Sterck L."/>
            <person name="Vandepoele K."/>
            <person name="Grando S.M."/>
            <person name="Toppo S."/>
            <person name="Moser C."/>
            <person name="Lanchbury J."/>
            <person name="Bogden R."/>
            <person name="Skolnick M."/>
            <person name="Sgaramella V."/>
            <person name="Bhatnagar S.K."/>
            <person name="Fontana P."/>
            <person name="Gutin A."/>
            <person name="Van de Peer Y."/>
            <person name="Salamini F."/>
            <person name="Viola R."/>
        </authorList>
    </citation>
    <scope>NUCLEOTIDE SEQUENCE</scope>
</reference>
<dbReference type="InterPro" id="IPR029044">
    <property type="entry name" value="Nucleotide-diphossugar_trans"/>
</dbReference>
<evidence type="ECO:0000256" key="5">
    <source>
        <dbReference type="ARBA" id="ARBA00022989"/>
    </source>
</evidence>
<dbReference type="AlphaFoldDB" id="A5AFF1"/>
<evidence type="ECO:0000256" key="6">
    <source>
        <dbReference type="ARBA" id="ARBA00023136"/>
    </source>
</evidence>
<dbReference type="GO" id="GO:0071555">
    <property type="term" value="P:cell wall organization"/>
    <property type="evidence" value="ECO:0007669"/>
    <property type="project" value="UniProtKB-KW"/>
</dbReference>
<evidence type="ECO:0008006" key="10">
    <source>
        <dbReference type="Google" id="ProtNLM"/>
    </source>
</evidence>
<dbReference type="GO" id="GO:0030244">
    <property type="term" value="P:cellulose biosynthetic process"/>
    <property type="evidence" value="ECO:0007669"/>
    <property type="project" value="InterPro"/>
</dbReference>
<dbReference type="InterPro" id="IPR005150">
    <property type="entry name" value="Cellulose_synth"/>
</dbReference>
<name>A5AFF1_VITVI</name>
<keyword evidence="6 8" id="KW-0472">Membrane</keyword>
<dbReference type="PANTHER" id="PTHR13301">
    <property type="entry name" value="X-BOX TRANSCRIPTION FACTOR-RELATED"/>
    <property type="match status" value="1"/>
</dbReference>
<keyword evidence="5 8" id="KW-1133">Transmembrane helix</keyword>
<keyword evidence="7" id="KW-0961">Cell wall biogenesis/degradation</keyword>
<evidence type="ECO:0000256" key="1">
    <source>
        <dbReference type="ARBA" id="ARBA00004127"/>
    </source>
</evidence>
<dbReference type="Pfam" id="PF03552">
    <property type="entry name" value="Cellulose_synt"/>
    <property type="match status" value="2"/>
</dbReference>
<evidence type="ECO:0000256" key="4">
    <source>
        <dbReference type="ARBA" id="ARBA00022692"/>
    </source>
</evidence>
<evidence type="ECO:0000256" key="8">
    <source>
        <dbReference type="SAM" id="Phobius"/>
    </source>
</evidence>
<feature type="transmembrane region" description="Helical" evidence="8">
    <location>
        <begin position="264"/>
        <end position="282"/>
    </location>
</feature>
<evidence type="ECO:0000313" key="9">
    <source>
        <dbReference type="EMBL" id="CAN60175.1"/>
    </source>
</evidence>
<keyword evidence="2" id="KW-0328">Glycosyltransferase</keyword>
<protein>
    <recommendedName>
        <fullName evidence="10">Cellulose synthase-like protein G3</fullName>
    </recommendedName>
</protein>
<evidence type="ECO:0000256" key="2">
    <source>
        <dbReference type="ARBA" id="ARBA00022676"/>
    </source>
</evidence>
<evidence type="ECO:0000256" key="7">
    <source>
        <dbReference type="ARBA" id="ARBA00023316"/>
    </source>
</evidence>
<keyword evidence="3" id="KW-0808">Transferase</keyword>
<dbReference type="GO" id="GO:0012505">
    <property type="term" value="C:endomembrane system"/>
    <property type="evidence" value="ECO:0007669"/>
    <property type="project" value="UniProtKB-SubCell"/>
</dbReference>
<gene>
    <name evidence="9" type="ORF">VITISV_011915</name>
</gene>
<organism evidence="9">
    <name type="scientific">Vitis vinifera</name>
    <name type="common">Grape</name>
    <dbReference type="NCBI Taxonomy" id="29760"/>
    <lineage>
        <taxon>Eukaryota</taxon>
        <taxon>Viridiplantae</taxon>
        <taxon>Streptophyta</taxon>
        <taxon>Embryophyta</taxon>
        <taxon>Tracheophyta</taxon>
        <taxon>Spermatophyta</taxon>
        <taxon>Magnoliopsida</taxon>
        <taxon>eudicotyledons</taxon>
        <taxon>Gunneridae</taxon>
        <taxon>Pentapetalae</taxon>
        <taxon>rosids</taxon>
        <taxon>Vitales</taxon>
        <taxon>Vitaceae</taxon>
        <taxon>Viteae</taxon>
        <taxon>Vitis</taxon>
    </lineage>
</organism>
<feature type="transmembrane region" description="Helical" evidence="8">
    <location>
        <begin position="294"/>
        <end position="312"/>
    </location>
</feature>
<dbReference type="Gene3D" id="3.90.550.10">
    <property type="entry name" value="Spore Coat Polysaccharide Biosynthesis Protein SpsA, Chain A"/>
    <property type="match status" value="1"/>
</dbReference>
<comment type="subcellular location">
    <subcellularLocation>
        <location evidence="1">Endomembrane system</location>
        <topology evidence="1">Multi-pass membrane protein</topology>
    </subcellularLocation>
</comment>
<proteinExistence type="predicted"/>
<keyword evidence="4 8" id="KW-0812">Transmembrane</keyword>
<accession>A5AFF1</accession>
<dbReference type="EMBL" id="AM425348">
    <property type="protein sequence ID" value="CAN60175.1"/>
    <property type="molecule type" value="Genomic_DNA"/>
</dbReference>
<dbReference type="GO" id="GO:0016760">
    <property type="term" value="F:cellulose synthase (UDP-forming) activity"/>
    <property type="evidence" value="ECO:0007669"/>
    <property type="project" value="InterPro"/>
</dbReference>
<evidence type="ECO:0000256" key="3">
    <source>
        <dbReference type="ARBA" id="ARBA00022679"/>
    </source>
</evidence>
<dbReference type="GO" id="GO:0016020">
    <property type="term" value="C:membrane"/>
    <property type="evidence" value="ECO:0007669"/>
    <property type="project" value="InterPro"/>
</dbReference>
<sequence>MTNAPVILTLDSDMYSNDPQTPLRALCYLLDPSMDPKLGYIQFPQVFHGINKNDIYGGEMRHVFEVHMPGMDGLAGPIHAGSGGFFRRRVFYGCPSETPEMNQGRQVSHSIKSREVLAMAHHVAGCKYENQTKWGRKISDPWCWLYVVLFLGAYGQDYLEFVLSGGPTKRWWNHQRAWMMRGLSSFTFGLVEYLLKYVGISTFGFNVTSKVVEEEQSKRYQQGIFEFGVPSPVFLPLTTAAIINLVAFLSGIAQAGRQRSIEDVFLQLFLAGFAVVNCWPVYEAMAWRRDQGKLPLKITVISVVLAWALYSTSSMAF</sequence>
<feature type="transmembrane region" description="Helical" evidence="8">
    <location>
        <begin position="233"/>
        <end position="252"/>
    </location>
</feature>